<dbReference type="AlphaFoldDB" id="A0A9Q4G175"/>
<dbReference type="RefSeq" id="WP_257823131.1">
    <property type="nucleotide sequence ID" value="NZ_JABXYM010000002.1"/>
</dbReference>
<dbReference type="InterPro" id="IPR002347">
    <property type="entry name" value="SDR_fam"/>
</dbReference>
<dbReference type="NCBIfam" id="NF005372">
    <property type="entry name" value="PRK06914.1"/>
    <property type="match status" value="1"/>
</dbReference>
<accession>A0A9Q4G175</accession>
<evidence type="ECO:0000313" key="4">
    <source>
        <dbReference type="EMBL" id="MCR6098747.1"/>
    </source>
</evidence>
<evidence type="ECO:0000256" key="3">
    <source>
        <dbReference type="RuleBase" id="RU000363"/>
    </source>
</evidence>
<dbReference type="InterPro" id="IPR051911">
    <property type="entry name" value="SDR_oxidoreductase"/>
</dbReference>
<evidence type="ECO:0000313" key="5">
    <source>
        <dbReference type="Proteomes" id="UP001057753"/>
    </source>
</evidence>
<dbReference type="SUPFAM" id="SSF51735">
    <property type="entry name" value="NAD(P)-binding Rossmann-fold domains"/>
    <property type="match status" value="1"/>
</dbReference>
<evidence type="ECO:0000256" key="2">
    <source>
        <dbReference type="ARBA" id="ARBA00023002"/>
    </source>
</evidence>
<proteinExistence type="inferred from homology"/>
<keyword evidence="5" id="KW-1185">Reference proteome</keyword>
<evidence type="ECO:0000256" key="1">
    <source>
        <dbReference type="ARBA" id="ARBA00006484"/>
    </source>
</evidence>
<reference evidence="4" key="1">
    <citation type="submission" date="2020-06" db="EMBL/GenBank/DDBJ databases">
        <title>Insight into the genomes of haloalkaliphilic bacilli from Kenyan soda lakes.</title>
        <authorList>
            <person name="Mwirichia R."/>
            <person name="Villamizar G.C."/>
            <person name="Poehlein A."/>
            <person name="Mugweru J."/>
            <person name="Kipnyargis A."/>
            <person name="Kiplimo D."/>
            <person name="Orwa P."/>
            <person name="Daniel R."/>
        </authorList>
    </citation>
    <scope>NUCLEOTIDE SEQUENCE</scope>
    <source>
        <strain evidence="4">B1096_S55</strain>
    </source>
</reference>
<gene>
    <name evidence="4" type="ORF">HXA33_19745</name>
</gene>
<dbReference type="GO" id="GO:0016491">
    <property type="term" value="F:oxidoreductase activity"/>
    <property type="evidence" value="ECO:0007669"/>
    <property type="project" value="UniProtKB-KW"/>
</dbReference>
<name>A0A9Q4G175_SALAG</name>
<dbReference type="PANTHER" id="PTHR43976:SF16">
    <property type="entry name" value="SHORT-CHAIN DEHYDROGENASE_REDUCTASE FAMILY PROTEIN"/>
    <property type="match status" value="1"/>
</dbReference>
<dbReference type="PRINTS" id="PR00080">
    <property type="entry name" value="SDRFAMILY"/>
</dbReference>
<dbReference type="Pfam" id="PF00106">
    <property type="entry name" value="adh_short"/>
    <property type="match status" value="1"/>
</dbReference>
<dbReference type="Proteomes" id="UP001057753">
    <property type="component" value="Unassembled WGS sequence"/>
</dbReference>
<dbReference type="PROSITE" id="PS00061">
    <property type="entry name" value="ADH_SHORT"/>
    <property type="match status" value="1"/>
</dbReference>
<dbReference type="PANTHER" id="PTHR43976">
    <property type="entry name" value="SHORT CHAIN DEHYDROGENASE"/>
    <property type="match status" value="1"/>
</dbReference>
<dbReference type="EMBL" id="JABXYM010000002">
    <property type="protein sequence ID" value="MCR6098747.1"/>
    <property type="molecule type" value="Genomic_DNA"/>
</dbReference>
<keyword evidence="2" id="KW-0560">Oxidoreductase</keyword>
<sequence>MKVALVTGTNSGFGLLICLELLKAGFHVVATMRRKENSGELLQRVEALELQAYLDVKTMDVTNHNHISSVKQEVEKTYGHVDVLVNNAGYCQGGFLEDVSLTEWRAQFDVNVDGVFRVTQAFLPLLKASASARIINISSVSGLFGFPGLSPYCSSKFALEGLSESLRLELLPDNIYVSLVEPGSYKTRIWKKSLAHIEAGKMNDTPFKRTVLKEAERSASTEADPVDVARLTASIACAKKPKFRYPIGKGVKQLFHIKKYVPQSWIEKVVMRKLR</sequence>
<comment type="caution">
    <text evidence="4">The sequence shown here is derived from an EMBL/GenBank/DDBJ whole genome shotgun (WGS) entry which is preliminary data.</text>
</comment>
<dbReference type="Gene3D" id="3.40.50.720">
    <property type="entry name" value="NAD(P)-binding Rossmann-like Domain"/>
    <property type="match status" value="1"/>
</dbReference>
<comment type="similarity">
    <text evidence="1 3">Belongs to the short-chain dehydrogenases/reductases (SDR) family.</text>
</comment>
<dbReference type="CDD" id="cd05374">
    <property type="entry name" value="17beta-HSD-like_SDR_c"/>
    <property type="match status" value="1"/>
</dbReference>
<dbReference type="InterPro" id="IPR036291">
    <property type="entry name" value="NAD(P)-bd_dom_sf"/>
</dbReference>
<dbReference type="InterPro" id="IPR020904">
    <property type="entry name" value="Sc_DH/Rdtase_CS"/>
</dbReference>
<protein>
    <submittedName>
        <fullName evidence="4">SDR family oxidoreductase</fullName>
    </submittedName>
</protein>
<organism evidence="4 5">
    <name type="scientific">Salipaludibacillus agaradhaerens</name>
    <name type="common">Bacillus agaradhaerens</name>
    <dbReference type="NCBI Taxonomy" id="76935"/>
    <lineage>
        <taxon>Bacteria</taxon>
        <taxon>Bacillati</taxon>
        <taxon>Bacillota</taxon>
        <taxon>Bacilli</taxon>
        <taxon>Bacillales</taxon>
        <taxon>Bacillaceae</taxon>
    </lineage>
</organism>
<dbReference type="PRINTS" id="PR00081">
    <property type="entry name" value="GDHRDH"/>
</dbReference>